<evidence type="ECO:0000313" key="2">
    <source>
        <dbReference type="EMBL" id="HIU43933.1"/>
    </source>
</evidence>
<reference evidence="2" key="1">
    <citation type="submission" date="2020-10" db="EMBL/GenBank/DDBJ databases">
        <authorList>
            <person name="Gilroy R."/>
        </authorList>
    </citation>
    <scope>NUCLEOTIDE SEQUENCE</scope>
    <source>
        <strain evidence="2">CHK191-8634</strain>
    </source>
</reference>
<feature type="transmembrane region" description="Helical" evidence="1">
    <location>
        <begin position="88"/>
        <end position="105"/>
    </location>
</feature>
<dbReference type="EMBL" id="DVMR01000051">
    <property type="protein sequence ID" value="HIU43933.1"/>
    <property type="molecule type" value="Genomic_DNA"/>
</dbReference>
<feature type="transmembrane region" description="Helical" evidence="1">
    <location>
        <begin position="57"/>
        <end position="76"/>
    </location>
</feature>
<organism evidence="2 3">
    <name type="scientific">Candidatus Ventrousia excrementavium</name>
    <dbReference type="NCBI Taxonomy" id="2840961"/>
    <lineage>
        <taxon>Bacteria</taxon>
        <taxon>Bacillati</taxon>
        <taxon>Bacillota</taxon>
        <taxon>Clostridia</taxon>
        <taxon>Eubacteriales</taxon>
        <taxon>Clostridiaceae</taxon>
        <taxon>Clostridiaceae incertae sedis</taxon>
        <taxon>Candidatus Ventrousia</taxon>
    </lineage>
</organism>
<keyword evidence="1" id="KW-1133">Transmembrane helix</keyword>
<dbReference type="InterPro" id="IPR021215">
    <property type="entry name" value="DUF2752"/>
</dbReference>
<gene>
    <name evidence="2" type="ORF">IAB67_06520</name>
</gene>
<protein>
    <submittedName>
        <fullName evidence="2">DUF2752 domain-containing protein</fullName>
    </submittedName>
</protein>
<name>A0A9D1LKF0_9CLOT</name>
<dbReference type="Pfam" id="PF10825">
    <property type="entry name" value="DUF2752"/>
    <property type="match status" value="1"/>
</dbReference>
<dbReference type="AlphaFoldDB" id="A0A9D1LKF0"/>
<keyword evidence="1" id="KW-0472">Membrane</keyword>
<accession>A0A9D1LKF0</accession>
<keyword evidence="1" id="KW-0812">Transmembrane</keyword>
<comment type="caution">
    <text evidence="2">The sequence shown here is derived from an EMBL/GenBank/DDBJ whole genome shotgun (WGS) entry which is preliminary data.</text>
</comment>
<evidence type="ECO:0000256" key="1">
    <source>
        <dbReference type="SAM" id="Phobius"/>
    </source>
</evidence>
<sequence length="109" mass="11789">MLACGLAYAGLCTVLGFVFPCPFYTVTGLQCPGCGVSRMCLSLLRLDFGAAWQYNPGLLSLSPALAALAVLTAWQYVKTGTLAQTRSAHVLTVFCIVWLLVWGVWRNIT</sequence>
<evidence type="ECO:0000313" key="3">
    <source>
        <dbReference type="Proteomes" id="UP000824073"/>
    </source>
</evidence>
<reference evidence="2" key="2">
    <citation type="journal article" date="2021" name="PeerJ">
        <title>Extensive microbial diversity within the chicken gut microbiome revealed by metagenomics and culture.</title>
        <authorList>
            <person name="Gilroy R."/>
            <person name="Ravi A."/>
            <person name="Getino M."/>
            <person name="Pursley I."/>
            <person name="Horton D.L."/>
            <person name="Alikhan N.F."/>
            <person name="Baker D."/>
            <person name="Gharbi K."/>
            <person name="Hall N."/>
            <person name="Watson M."/>
            <person name="Adriaenssens E.M."/>
            <person name="Foster-Nyarko E."/>
            <person name="Jarju S."/>
            <person name="Secka A."/>
            <person name="Antonio M."/>
            <person name="Oren A."/>
            <person name="Chaudhuri R.R."/>
            <person name="La Ragione R."/>
            <person name="Hildebrand F."/>
            <person name="Pallen M.J."/>
        </authorList>
    </citation>
    <scope>NUCLEOTIDE SEQUENCE</scope>
    <source>
        <strain evidence="2">CHK191-8634</strain>
    </source>
</reference>
<proteinExistence type="predicted"/>
<dbReference type="Proteomes" id="UP000824073">
    <property type="component" value="Unassembled WGS sequence"/>
</dbReference>